<keyword evidence="5 9" id="KW-1133">Transmembrane helix</keyword>
<dbReference type="PANTHER" id="PTHR43829">
    <property type="entry name" value="AQUAPORIN OR AQUAGLYCEROPORIN RELATED"/>
    <property type="match status" value="1"/>
</dbReference>
<gene>
    <name evidence="10" type="ORF">PVAG01_10985</name>
</gene>
<accession>A0ABR4P3W4</accession>
<organism evidence="10 11">
    <name type="scientific">Phlyctema vagabunda</name>
    <dbReference type="NCBI Taxonomy" id="108571"/>
    <lineage>
        <taxon>Eukaryota</taxon>
        <taxon>Fungi</taxon>
        <taxon>Dikarya</taxon>
        <taxon>Ascomycota</taxon>
        <taxon>Pezizomycotina</taxon>
        <taxon>Leotiomycetes</taxon>
        <taxon>Helotiales</taxon>
        <taxon>Dermateaceae</taxon>
        <taxon>Phlyctema</taxon>
    </lineage>
</organism>
<evidence type="ECO:0000256" key="1">
    <source>
        <dbReference type="ARBA" id="ARBA00004141"/>
    </source>
</evidence>
<evidence type="ECO:0000313" key="11">
    <source>
        <dbReference type="Proteomes" id="UP001629113"/>
    </source>
</evidence>
<evidence type="ECO:0000256" key="6">
    <source>
        <dbReference type="ARBA" id="ARBA00023136"/>
    </source>
</evidence>
<feature type="transmembrane region" description="Helical" evidence="9">
    <location>
        <begin position="157"/>
        <end position="176"/>
    </location>
</feature>
<evidence type="ECO:0000313" key="10">
    <source>
        <dbReference type="EMBL" id="KAL3417975.1"/>
    </source>
</evidence>
<dbReference type="InterPro" id="IPR050363">
    <property type="entry name" value="MIP/Aquaporin"/>
</dbReference>
<evidence type="ECO:0000256" key="7">
    <source>
        <dbReference type="RuleBase" id="RU000477"/>
    </source>
</evidence>
<evidence type="ECO:0000256" key="9">
    <source>
        <dbReference type="SAM" id="Phobius"/>
    </source>
</evidence>
<feature type="region of interest" description="Disordered" evidence="8">
    <location>
        <begin position="17"/>
        <end position="37"/>
    </location>
</feature>
<keyword evidence="4 7" id="KW-0812">Transmembrane</keyword>
<evidence type="ECO:0000256" key="3">
    <source>
        <dbReference type="ARBA" id="ARBA00022448"/>
    </source>
</evidence>
<feature type="transmembrane region" description="Helical" evidence="9">
    <location>
        <begin position="249"/>
        <end position="269"/>
    </location>
</feature>
<reference evidence="10 11" key="1">
    <citation type="submission" date="2024-06" db="EMBL/GenBank/DDBJ databases">
        <title>Complete genome of Phlyctema vagabunda strain 19-DSS-EL-015.</title>
        <authorList>
            <person name="Fiorenzani C."/>
        </authorList>
    </citation>
    <scope>NUCLEOTIDE SEQUENCE [LARGE SCALE GENOMIC DNA]</scope>
    <source>
        <strain evidence="10 11">19-DSS-EL-015</strain>
    </source>
</reference>
<proteinExistence type="inferred from homology"/>
<evidence type="ECO:0000256" key="4">
    <source>
        <dbReference type="ARBA" id="ARBA00022692"/>
    </source>
</evidence>
<evidence type="ECO:0008006" key="12">
    <source>
        <dbReference type="Google" id="ProtNLM"/>
    </source>
</evidence>
<keyword evidence="11" id="KW-1185">Reference proteome</keyword>
<dbReference type="SUPFAM" id="SSF81338">
    <property type="entry name" value="Aquaporin-like"/>
    <property type="match status" value="1"/>
</dbReference>
<comment type="caution">
    <text evidence="10">The sequence shown here is derived from an EMBL/GenBank/DDBJ whole genome shotgun (WGS) entry which is preliminary data.</text>
</comment>
<evidence type="ECO:0000256" key="2">
    <source>
        <dbReference type="ARBA" id="ARBA00006175"/>
    </source>
</evidence>
<feature type="transmembrane region" description="Helical" evidence="9">
    <location>
        <begin position="105"/>
        <end position="126"/>
    </location>
</feature>
<feature type="transmembrane region" description="Helical" evidence="9">
    <location>
        <begin position="77"/>
        <end position="99"/>
    </location>
</feature>
<dbReference type="PRINTS" id="PR00783">
    <property type="entry name" value="MINTRINSICP"/>
</dbReference>
<keyword evidence="6 9" id="KW-0472">Membrane</keyword>
<dbReference type="Gene3D" id="1.20.1080.10">
    <property type="entry name" value="Glycerol uptake facilitator protein"/>
    <property type="match status" value="1"/>
</dbReference>
<protein>
    <recommendedName>
        <fullName evidence="12">Aquaporin-like protein</fullName>
    </recommendedName>
</protein>
<feature type="transmembrane region" description="Helical" evidence="9">
    <location>
        <begin position="281"/>
        <end position="308"/>
    </location>
</feature>
<dbReference type="InterPro" id="IPR023271">
    <property type="entry name" value="Aquaporin-like"/>
</dbReference>
<dbReference type="PANTHER" id="PTHR43829:SF14">
    <property type="entry name" value="AQUAPORIN 3"/>
    <property type="match status" value="1"/>
</dbReference>
<comment type="similarity">
    <text evidence="2 7">Belongs to the MIP/aquaporin (TC 1.A.8) family.</text>
</comment>
<dbReference type="InterPro" id="IPR000425">
    <property type="entry name" value="MIP"/>
</dbReference>
<feature type="transmembrane region" description="Helical" evidence="9">
    <location>
        <begin position="216"/>
        <end position="237"/>
    </location>
</feature>
<comment type="subcellular location">
    <subcellularLocation>
        <location evidence="1">Membrane</location>
        <topology evidence="1">Multi-pass membrane protein</topology>
    </subcellularLocation>
</comment>
<evidence type="ECO:0000256" key="5">
    <source>
        <dbReference type="ARBA" id="ARBA00022989"/>
    </source>
</evidence>
<feature type="compositionally biased region" description="Basic residues" evidence="8">
    <location>
        <begin position="23"/>
        <end position="32"/>
    </location>
</feature>
<dbReference type="Proteomes" id="UP001629113">
    <property type="component" value="Unassembled WGS sequence"/>
</dbReference>
<keyword evidence="3 7" id="KW-0813">Transport</keyword>
<dbReference type="Pfam" id="PF00230">
    <property type="entry name" value="MIP"/>
    <property type="match status" value="1"/>
</dbReference>
<evidence type="ECO:0000256" key="8">
    <source>
        <dbReference type="SAM" id="MobiDB-lite"/>
    </source>
</evidence>
<sequence>MGDETGVDAERFEDRNGQPAPIVHHHHHHHHAGHEMEVGATEAVTSRVSPDDRKPIMVTARRLRFEHARPTWIREMAAEAIGVFIFSYPGIASQASFFLNDTQPAFGSIMQIGLAFGFGIASAIMISGPTSGGHLNPAMTICFAIWHGFPWKKVPQYILAQVFGAFMSGVVLMGQYHPQITELAAKTRAAGASLNSSTGPGALLCGFPAPKQTNHWYLFLIEFFADGFLGFIAWLALDPSNPFVSQLSAPFIIGLAWANMIWGFGFATVSYNGSRDLGTRIVAAIFFGGDAFPLYSLISIFTCIPSIFVSTAVYEFFLRDSEACIETGVYAYAGDLKDIEYRGERSRSR</sequence>
<name>A0ABR4P3W4_9HELO</name>
<dbReference type="EMBL" id="JBFCZG010000010">
    <property type="protein sequence ID" value="KAL3417975.1"/>
    <property type="molecule type" value="Genomic_DNA"/>
</dbReference>